<dbReference type="NCBIfam" id="TIGR04281">
    <property type="entry name" value="peripla_PGF_1"/>
    <property type="match status" value="1"/>
</dbReference>
<dbReference type="Pfam" id="PF01497">
    <property type="entry name" value="Peripla_BP_2"/>
    <property type="match status" value="1"/>
</dbReference>
<dbReference type="InterPro" id="IPR026371">
    <property type="entry name" value="PGF_CTERM"/>
</dbReference>
<proteinExistence type="predicted"/>
<dbReference type="Proteomes" id="UP000196084">
    <property type="component" value="Unassembled WGS sequence"/>
</dbReference>
<evidence type="ECO:0000256" key="1">
    <source>
        <dbReference type="ARBA" id="ARBA00022729"/>
    </source>
</evidence>
<organism evidence="4 5">
    <name type="scientific">Natronolimnobius baerhuensis</name>
    <dbReference type="NCBI Taxonomy" id="253108"/>
    <lineage>
        <taxon>Archaea</taxon>
        <taxon>Methanobacteriati</taxon>
        <taxon>Methanobacteriota</taxon>
        <taxon>Stenosarchaea group</taxon>
        <taxon>Halobacteria</taxon>
        <taxon>Halobacteriales</taxon>
        <taxon>Natrialbaceae</taxon>
        <taxon>Natronolimnobius</taxon>
    </lineage>
</organism>
<protein>
    <submittedName>
        <fullName evidence="4">ABC transporter substrate-binding protein</fullName>
    </submittedName>
</protein>
<evidence type="ECO:0000313" key="4">
    <source>
        <dbReference type="EMBL" id="OVE86345.1"/>
    </source>
</evidence>
<feature type="compositionally biased region" description="Acidic residues" evidence="2">
    <location>
        <begin position="331"/>
        <end position="359"/>
    </location>
</feature>
<dbReference type="PROSITE" id="PS50983">
    <property type="entry name" value="FE_B12_PBP"/>
    <property type="match status" value="1"/>
</dbReference>
<keyword evidence="5" id="KW-1185">Reference proteome</keyword>
<feature type="region of interest" description="Disordered" evidence="2">
    <location>
        <begin position="331"/>
        <end position="375"/>
    </location>
</feature>
<comment type="caution">
    <text evidence="4">The sequence shown here is derived from an EMBL/GenBank/DDBJ whole genome shotgun (WGS) entry which is preliminary data.</text>
</comment>
<sequence>MQQKLLALVVTVILVAAVAPASVAGTAGAPAVQGVDQQAQSIPTLSSSAQDSLTCEYPLELEDGTGETVTLEEEPESVVALQPSDAQVLFEIGAEDTVTGMPVGQYTDYLDADEDLDITDDSDVEPITEEVIDREPDIVLAADAVSGADAVDQLRDADVPVYVFQTEDSLEGVAENIRLTGQIVGECEGAEDRIDEMNDRLEIIEEALDGEDRPLAFYPMGPDGFTPGEGTFQDEILTTAGVENLGADAGIEGWEQINDETVIEEDPEWIIYGESWGEPPVSEAVMGTTAYETEQFVTVHDNFMSQPGPLVVNAIEDIAQEVHPEAYEEAAADFEDDETDDGDAADDDESGTESDENGADDGAVGADDADNDSIPGFGAPVAIVAALLAGAFLARRQ</sequence>
<dbReference type="RefSeq" id="WP_087714250.1">
    <property type="nucleotide sequence ID" value="NZ_MWPH01000001.1"/>
</dbReference>
<keyword evidence="1" id="KW-0732">Signal</keyword>
<dbReference type="AlphaFoldDB" id="A0A202EDP2"/>
<dbReference type="InterPro" id="IPR026469">
    <property type="entry name" value="Peripla_PGF_1"/>
</dbReference>
<feature type="domain" description="Fe/B12 periplasmic-binding" evidence="3">
    <location>
        <begin position="77"/>
        <end position="326"/>
    </location>
</feature>
<dbReference type="NCBIfam" id="TIGR04126">
    <property type="entry name" value="PGF_CTERM"/>
    <property type="match status" value="1"/>
</dbReference>
<dbReference type="GO" id="GO:0030115">
    <property type="term" value="C:S-layer"/>
    <property type="evidence" value="ECO:0007669"/>
    <property type="project" value="UniProtKB-SubCell"/>
</dbReference>
<dbReference type="GO" id="GO:0071281">
    <property type="term" value="P:cellular response to iron ion"/>
    <property type="evidence" value="ECO:0007669"/>
    <property type="project" value="TreeGrafter"/>
</dbReference>
<evidence type="ECO:0000259" key="3">
    <source>
        <dbReference type="PROSITE" id="PS50983"/>
    </source>
</evidence>
<gene>
    <name evidence="4" type="ORF">B2G88_06085</name>
</gene>
<accession>A0A202EDP2</accession>
<reference evidence="4 5" key="1">
    <citation type="submission" date="2017-02" db="EMBL/GenBank/DDBJ databases">
        <title>Natronthermophilus aegyptiacus gen. nov.,sp. nov., an aerobic, extremely halophilic alkalithermophilic archaeon isolated from the athalassohaline Wadi An Natrun, Egypt.</title>
        <authorList>
            <person name="Zhao B."/>
        </authorList>
    </citation>
    <scope>NUCLEOTIDE SEQUENCE [LARGE SCALE GENOMIC DNA]</scope>
    <source>
        <strain evidence="4 5">CGMCC 1.3597</strain>
    </source>
</reference>
<evidence type="ECO:0000256" key="2">
    <source>
        <dbReference type="SAM" id="MobiDB-lite"/>
    </source>
</evidence>
<dbReference type="PANTHER" id="PTHR30535">
    <property type="entry name" value="VITAMIN B12-BINDING PROTEIN"/>
    <property type="match status" value="1"/>
</dbReference>
<dbReference type="InterPro" id="IPR050902">
    <property type="entry name" value="ABC_Transporter_SBP"/>
</dbReference>
<name>A0A202EDP2_9EURY</name>
<dbReference type="PANTHER" id="PTHR30535:SF34">
    <property type="entry name" value="MOLYBDATE-BINDING PROTEIN MOLA"/>
    <property type="match status" value="1"/>
</dbReference>
<dbReference type="Gene3D" id="3.40.50.1980">
    <property type="entry name" value="Nitrogenase molybdenum iron protein domain"/>
    <property type="match status" value="2"/>
</dbReference>
<dbReference type="EMBL" id="MWPH01000001">
    <property type="protein sequence ID" value="OVE86345.1"/>
    <property type="molecule type" value="Genomic_DNA"/>
</dbReference>
<dbReference type="GO" id="GO:0005886">
    <property type="term" value="C:plasma membrane"/>
    <property type="evidence" value="ECO:0007669"/>
    <property type="project" value="UniProtKB-SubCell"/>
</dbReference>
<evidence type="ECO:0000313" key="5">
    <source>
        <dbReference type="Proteomes" id="UP000196084"/>
    </source>
</evidence>
<dbReference type="InterPro" id="IPR002491">
    <property type="entry name" value="ABC_transptr_periplasmic_BD"/>
</dbReference>
<dbReference type="OrthoDB" id="214567at2157"/>
<dbReference type="SUPFAM" id="SSF53807">
    <property type="entry name" value="Helical backbone' metal receptor"/>
    <property type="match status" value="1"/>
</dbReference>